<evidence type="ECO:0000256" key="1">
    <source>
        <dbReference type="SAM" id="Phobius"/>
    </source>
</evidence>
<name>A0A0E9X6I6_ANGAN</name>
<reference evidence="2" key="1">
    <citation type="submission" date="2014-11" db="EMBL/GenBank/DDBJ databases">
        <authorList>
            <person name="Amaro Gonzalez C."/>
        </authorList>
    </citation>
    <scope>NUCLEOTIDE SEQUENCE</scope>
</reference>
<keyword evidence="1" id="KW-0812">Transmembrane</keyword>
<sequence>MALPSCVFVDLSSCYCCFVLLLFGSLFLHHSIYSFTHCALRALATYLVSSHGNRWTEHKRNHVAA</sequence>
<protein>
    <submittedName>
        <fullName evidence="2">Uncharacterized protein</fullName>
    </submittedName>
</protein>
<feature type="transmembrane region" description="Helical" evidence="1">
    <location>
        <begin position="7"/>
        <end position="28"/>
    </location>
</feature>
<dbReference type="AlphaFoldDB" id="A0A0E9X6I6"/>
<keyword evidence="1" id="KW-1133">Transmembrane helix</keyword>
<proteinExistence type="predicted"/>
<accession>A0A0E9X6I6</accession>
<organism evidence="2">
    <name type="scientific">Anguilla anguilla</name>
    <name type="common">European freshwater eel</name>
    <name type="synonym">Muraena anguilla</name>
    <dbReference type="NCBI Taxonomy" id="7936"/>
    <lineage>
        <taxon>Eukaryota</taxon>
        <taxon>Metazoa</taxon>
        <taxon>Chordata</taxon>
        <taxon>Craniata</taxon>
        <taxon>Vertebrata</taxon>
        <taxon>Euteleostomi</taxon>
        <taxon>Actinopterygii</taxon>
        <taxon>Neopterygii</taxon>
        <taxon>Teleostei</taxon>
        <taxon>Anguilliformes</taxon>
        <taxon>Anguillidae</taxon>
        <taxon>Anguilla</taxon>
    </lineage>
</organism>
<keyword evidence="1" id="KW-0472">Membrane</keyword>
<evidence type="ECO:0000313" key="2">
    <source>
        <dbReference type="EMBL" id="JAH97288.1"/>
    </source>
</evidence>
<dbReference type="EMBL" id="GBXM01011289">
    <property type="protein sequence ID" value="JAH97288.1"/>
    <property type="molecule type" value="Transcribed_RNA"/>
</dbReference>
<reference evidence="2" key="2">
    <citation type="journal article" date="2015" name="Fish Shellfish Immunol.">
        <title>Early steps in the European eel (Anguilla anguilla)-Vibrio vulnificus interaction in the gills: Role of the RtxA13 toxin.</title>
        <authorList>
            <person name="Callol A."/>
            <person name="Pajuelo D."/>
            <person name="Ebbesson L."/>
            <person name="Teles M."/>
            <person name="MacKenzie S."/>
            <person name="Amaro C."/>
        </authorList>
    </citation>
    <scope>NUCLEOTIDE SEQUENCE</scope>
</reference>